<reference evidence="3" key="1">
    <citation type="submission" date="2016-10" db="EMBL/GenBank/DDBJ databases">
        <authorList>
            <person name="Varghese N."/>
            <person name="Submissions S."/>
        </authorList>
    </citation>
    <scope>NUCLEOTIDE SEQUENCE [LARGE SCALE GENOMIC DNA]</scope>
    <source>
        <strain evidence="3">DSM 5463</strain>
    </source>
</reference>
<gene>
    <name evidence="2" type="ORF">SAMN05660865_00890</name>
</gene>
<sequence>MKNISLAPRILLDNDSLIDKILSNYNLKVYSIENIKIKESDKERAVYKINTDKGYKCLKKVYYDEKTLLFIYSVIEWLNVKGILCPKLISTKKGLKYVKYNSNIYILTDWIDGRKCNYDDINDIKDISENLAKIHSASKGFFAIEGSKILISDKDYFKSYNKHFKQLIECANSAYRIKDKFSKIFLDNFDYYLNCAKESIYILSKIDFDNMGDEISNQAICHLDYVNKNLIFTPDNKLYVIDFDKTKLDCPVHDISSFLHRILKRKKTAWSFEVFEVAINSYEKIRPLTTNEYLAIYAFLLFPKKLWKVSKDYYKNIKYCNKSEYINELKSIVKYRENHEAFCNKLKELLSKKT</sequence>
<dbReference type="PANTHER" id="PTHR39179:SF1">
    <property type="entry name" value="SPORE COAT PROTEIN I"/>
    <property type="match status" value="1"/>
</dbReference>
<dbReference type="InterPro" id="IPR047175">
    <property type="entry name" value="CotS-like"/>
</dbReference>
<dbReference type="GO" id="GO:0042601">
    <property type="term" value="C:endospore-forming forespore"/>
    <property type="evidence" value="ECO:0007669"/>
    <property type="project" value="TreeGrafter"/>
</dbReference>
<evidence type="ECO:0000259" key="1">
    <source>
        <dbReference type="Pfam" id="PF01636"/>
    </source>
</evidence>
<name>A0A1H5UG68_9CLOT</name>
<keyword evidence="2" id="KW-0946">Virion</keyword>
<dbReference type="SUPFAM" id="SSF56112">
    <property type="entry name" value="Protein kinase-like (PK-like)"/>
    <property type="match status" value="1"/>
</dbReference>
<keyword evidence="2" id="KW-0167">Capsid protein</keyword>
<dbReference type="EMBL" id="FNUK01000009">
    <property type="protein sequence ID" value="SEF73999.1"/>
    <property type="molecule type" value="Genomic_DNA"/>
</dbReference>
<protein>
    <submittedName>
        <fullName evidence="2">Spore coat protein, CotS family</fullName>
    </submittedName>
</protein>
<accession>A0A1H5UG68</accession>
<feature type="domain" description="Aminoglycoside phosphotransferase" evidence="1">
    <location>
        <begin position="41"/>
        <end position="261"/>
    </location>
</feature>
<dbReference type="InterPro" id="IPR014255">
    <property type="entry name" value="Spore_coat_CotS"/>
</dbReference>
<dbReference type="AlphaFoldDB" id="A0A1H5UG68"/>
<dbReference type="RefSeq" id="WP_103895874.1">
    <property type="nucleotide sequence ID" value="NZ_FNUK01000009.1"/>
</dbReference>
<dbReference type="PANTHER" id="PTHR39179">
    <property type="entry name" value="SPORE COAT PROTEIN I"/>
    <property type="match status" value="1"/>
</dbReference>
<dbReference type="NCBIfam" id="TIGR02906">
    <property type="entry name" value="spore_CotS"/>
    <property type="match status" value="1"/>
</dbReference>
<evidence type="ECO:0000313" key="3">
    <source>
        <dbReference type="Proteomes" id="UP000242850"/>
    </source>
</evidence>
<evidence type="ECO:0000313" key="2">
    <source>
        <dbReference type="EMBL" id="SEF73999.1"/>
    </source>
</evidence>
<dbReference type="InterPro" id="IPR011009">
    <property type="entry name" value="Kinase-like_dom_sf"/>
</dbReference>
<dbReference type="Pfam" id="PF01636">
    <property type="entry name" value="APH"/>
    <property type="match status" value="1"/>
</dbReference>
<dbReference type="Gene3D" id="3.90.1200.10">
    <property type="match status" value="1"/>
</dbReference>
<dbReference type="Gene3D" id="3.30.200.20">
    <property type="entry name" value="Phosphorylase Kinase, domain 1"/>
    <property type="match status" value="1"/>
</dbReference>
<organism evidence="2 3">
    <name type="scientific">Caloramator fervidus</name>
    <dbReference type="NCBI Taxonomy" id="29344"/>
    <lineage>
        <taxon>Bacteria</taxon>
        <taxon>Bacillati</taxon>
        <taxon>Bacillota</taxon>
        <taxon>Clostridia</taxon>
        <taxon>Eubacteriales</taxon>
        <taxon>Clostridiaceae</taxon>
        <taxon>Caloramator</taxon>
    </lineage>
</organism>
<dbReference type="InterPro" id="IPR002575">
    <property type="entry name" value="Aminoglycoside_PTrfase"/>
</dbReference>
<dbReference type="Proteomes" id="UP000242850">
    <property type="component" value="Unassembled WGS sequence"/>
</dbReference>
<keyword evidence="3" id="KW-1185">Reference proteome</keyword>
<proteinExistence type="predicted"/>
<dbReference type="OrthoDB" id="9771902at2"/>